<accession>R0KXM4</accession>
<keyword evidence="1" id="KW-0689">Ribosomal protein</keyword>
<dbReference type="AlphaFoldDB" id="R0KXM4"/>
<sequence length="157" mass="17920">MKLQVVKEGNGWVFNEINVFVSRTNIPGNDIKAGKEICHYLPPFPAMGTGYHRFVFLLFKQERPIDFSEDVRPTPCHSLKMRTFSTFDFYRKHEDSMTPAGLAFFQCQWDSSVTWVFHQLLSKKRSVGECCTGLLRGRAVPRTSRTPSVNELLLGSG</sequence>
<keyword evidence="1" id="KW-0687">Ribonucleoprotein</keyword>
<protein>
    <submittedName>
        <fullName evidence="1">39S ribosomal protein L38, mitochondrial</fullName>
    </submittedName>
</protein>
<dbReference type="PANTHER" id="PTHR11362">
    <property type="entry name" value="PHOSPHATIDYLETHANOLAMINE-BINDING PROTEIN"/>
    <property type="match status" value="1"/>
</dbReference>
<dbReference type="CDD" id="cd00866">
    <property type="entry name" value="PEBP_euk"/>
    <property type="match status" value="1"/>
</dbReference>
<dbReference type="Proteomes" id="UP000296049">
    <property type="component" value="Unassembled WGS sequence"/>
</dbReference>
<dbReference type="GO" id="GO:0005762">
    <property type="term" value="C:mitochondrial large ribosomal subunit"/>
    <property type="evidence" value="ECO:0007669"/>
    <property type="project" value="TreeGrafter"/>
</dbReference>
<dbReference type="PANTHER" id="PTHR11362:SF133">
    <property type="entry name" value="LARGE RIBOSOMAL SUBUNIT PROTEIN ML38"/>
    <property type="match status" value="1"/>
</dbReference>
<dbReference type="SUPFAM" id="SSF49777">
    <property type="entry name" value="PEBP-like"/>
    <property type="match status" value="1"/>
</dbReference>
<organism evidence="1 2">
    <name type="scientific">Anas platyrhynchos</name>
    <name type="common">Mallard</name>
    <name type="synonym">Anas boschas</name>
    <dbReference type="NCBI Taxonomy" id="8839"/>
    <lineage>
        <taxon>Eukaryota</taxon>
        <taxon>Metazoa</taxon>
        <taxon>Chordata</taxon>
        <taxon>Craniata</taxon>
        <taxon>Vertebrata</taxon>
        <taxon>Euteleostomi</taxon>
        <taxon>Archelosauria</taxon>
        <taxon>Archosauria</taxon>
        <taxon>Dinosauria</taxon>
        <taxon>Saurischia</taxon>
        <taxon>Theropoda</taxon>
        <taxon>Coelurosauria</taxon>
        <taxon>Aves</taxon>
        <taxon>Neognathae</taxon>
        <taxon>Galloanserae</taxon>
        <taxon>Anseriformes</taxon>
        <taxon>Anatidae</taxon>
        <taxon>Anatinae</taxon>
        <taxon>Anas</taxon>
    </lineage>
</organism>
<proteinExistence type="predicted"/>
<dbReference type="Gene3D" id="3.90.280.10">
    <property type="entry name" value="PEBP-like"/>
    <property type="match status" value="1"/>
</dbReference>
<keyword evidence="2" id="KW-1185">Reference proteome</keyword>
<dbReference type="InterPro" id="IPR035810">
    <property type="entry name" value="PEBP_euk"/>
</dbReference>
<name>R0KXM4_ANAPL</name>
<reference evidence="2" key="1">
    <citation type="journal article" date="2013" name="Nat. Genet.">
        <title>The duck genome and transcriptome provide insight into an avian influenza virus reservoir species.</title>
        <authorList>
            <person name="Huang Y."/>
            <person name="Li Y."/>
            <person name="Burt D.W."/>
            <person name="Chen H."/>
            <person name="Zhang Y."/>
            <person name="Qian W."/>
            <person name="Kim H."/>
            <person name="Gan S."/>
            <person name="Zhao Y."/>
            <person name="Li J."/>
            <person name="Yi K."/>
            <person name="Feng H."/>
            <person name="Zhu P."/>
            <person name="Li B."/>
            <person name="Liu Q."/>
            <person name="Fairley S."/>
            <person name="Magor K.E."/>
            <person name="Du Z."/>
            <person name="Hu X."/>
            <person name="Goodman L."/>
            <person name="Tafer H."/>
            <person name="Vignal A."/>
            <person name="Lee T."/>
            <person name="Kim K.W."/>
            <person name="Sheng Z."/>
            <person name="An Y."/>
            <person name="Searle S."/>
            <person name="Herrero J."/>
            <person name="Groenen M.A."/>
            <person name="Crooijmans R.P."/>
            <person name="Faraut T."/>
            <person name="Cai Q."/>
            <person name="Webster R.G."/>
            <person name="Aldridge J.R."/>
            <person name="Warren W.C."/>
            <person name="Bartschat S."/>
            <person name="Kehr S."/>
            <person name="Marz M."/>
            <person name="Stadler P.F."/>
            <person name="Smith J."/>
            <person name="Kraus R.H."/>
            <person name="Zhao Y."/>
            <person name="Ren L."/>
            <person name="Fei J."/>
            <person name="Morisson M."/>
            <person name="Kaiser P."/>
            <person name="Griffin D.K."/>
            <person name="Rao M."/>
            <person name="Pitel F."/>
            <person name="Wang J."/>
            <person name="Li N."/>
        </authorList>
    </citation>
    <scope>NUCLEOTIDE SEQUENCE [LARGE SCALE GENOMIC DNA]</scope>
</reference>
<evidence type="ECO:0000313" key="2">
    <source>
        <dbReference type="Proteomes" id="UP000296049"/>
    </source>
</evidence>
<evidence type="ECO:0000313" key="1">
    <source>
        <dbReference type="EMBL" id="EOA92702.1"/>
    </source>
</evidence>
<gene>
    <name evidence="1" type="ORF">Anapl_18806</name>
</gene>
<dbReference type="InterPro" id="IPR036610">
    <property type="entry name" value="PEBP-like_sf"/>
</dbReference>
<dbReference type="EMBL" id="KB818599">
    <property type="protein sequence ID" value="EOA92702.1"/>
    <property type="molecule type" value="Genomic_DNA"/>
</dbReference>